<dbReference type="PANTHER" id="PTHR34072">
    <property type="entry name" value="ENZYMATIC POLYPROTEIN-RELATED"/>
    <property type="match status" value="1"/>
</dbReference>
<protein>
    <submittedName>
        <fullName evidence="8">Retrovirus-related Pol polyprotein from transposon 17.6</fullName>
    </submittedName>
</protein>
<feature type="non-terminal residue" evidence="8">
    <location>
        <position position="1"/>
    </location>
</feature>
<evidence type="ECO:0000313" key="8">
    <source>
        <dbReference type="EMBL" id="RDY07877.1"/>
    </source>
</evidence>
<dbReference type="AlphaFoldDB" id="A0A371HYJ4"/>
<evidence type="ECO:0000256" key="6">
    <source>
        <dbReference type="ARBA" id="ARBA00022918"/>
    </source>
</evidence>
<evidence type="ECO:0000256" key="3">
    <source>
        <dbReference type="ARBA" id="ARBA00022722"/>
    </source>
</evidence>
<accession>A0A371HYJ4</accession>
<evidence type="ECO:0000313" key="9">
    <source>
        <dbReference type="Proteomes" id="UP000257109"/>
    </source>
</evidence>
<dbReference type="OrthoDB" id="10055717at2759"/>
<dbReference type="Gene3D" id="3.30.70.270">
    <property type="match status" value="1"/>
</dbReference>
<sequence>MISIFLDLLEDCMEVFMDDFIVYVESFDACPDNRCQVLHRCMDSNLVLNFEKCHFMVTKGIVLGHLVSNRGIEVDKKKVDIIGSLSNPTFVREPCVDAFQELKKRPTSVAILQASNWEYPFKLMCDASNSMLGVVLGQRVSKQPHINYTITEKELLAIVFALEKFRSYLLGSKIIVISHHKALKFLLKKPKAKPRLIRWMLLLQKFDVDIKDKKGVENVVVDHLNHLERKVDSLPIQNEFLDEQILQLKHVKPWYADIYNFLVASTYPQGASRVDKERLETSGGGHYGSMRTSQKFLNYGLYWPTIFRDAHAFVLTYE</sequence>
<keyword evidence="6" id="KW-0695">RNA-directed DNA polymerase</keyword>
<organism evidence="8 9">
    <name type="scientific">Mucuna pruriens</name>
    <name type="common">Velvet bean</name>
    <name type="synonym">Dolichos pruriens</name>
    <dbReference type="NCBI Taxonomy" id="157652"/>
    <lineage>
        <taxon>Eukaryota</taxon>
        <taxon>Viridiplantae</taxon>
        <taxon>Streptophyta</taxon>
        <taxon>Embryophyta</taxon>
        <taxon>Tracheophyta</taxon>
        <taxon>Spermatophyta</taxon>
        <taxon>Magnoliopsida</taxon>
        <taxon>eudicotyledons</taxon>
        <taxon>Gunneridae</taxon>
        <taxon>Pentapetalae</taxon>
        <taxon>rosids</taxon>
        <taxon>fabids</taxon>
        <taxon>Fabales</taxon>
        <taxon>Fabaceae</taxon>
        <taxon>Papilionoideae</taxon>
        <taxon>50 kb inversion clade</taxon>
        <taxon>NPAAA clade</taxon>
        <taxon>indigoferoid/millettioid clade</taxon>
        <taxon>Phaseoleae</taxon>
        <taxon>Mucuna</taxon>
    </lineage>
</organism>
<dbReference type="GO" id="GO:0003964">
    <property type="term" value="F:RNA-directed DNA polymerase activity"/>
    <property type="evidence" value="ECO:0007669"/>
    <property type="project" value="UniProtKB-KW"/>
</dbReference>
<dbReference type="Proteomes" id="UP000257109">
    <property type="component" value="Unassembled WGS sequence"/>
</dbReference>
<keyword evidence="1" id="KW-0808">Transferase</keyword>
<reference evidence="8" key="1">
    <citation type="submission" date="2018-05" db="EMBL/GenBank/DDBJ databases">
        <title>Draft genome of Mucuna pruriens seed.</title>
        <authorList>
            <person name="Nnadi N.E."/>
            <person name="Vos R."/>
            <person name="Hasami M.H."/>
            <person name="Devisetty U.K."/>
            <person name="Aguiy J.C."/>
        </authorList>
    </citation>
    <scope>NUCLEOTIDE SEQUENCE [LARGE SCALE GENOMIC DNA]</scope>
    <source>
        <strain evidence="8">JCA_2017</strain>
    </source>
</reference>
<name>A0A371HYJ4_MUCPR</name>
<comment type="caution">
    <text evidence="8">The sequence shown here is derived from an EMBL/GenBank/DDBJ whole genome shotgun (WGS) entry which is preliminary data.</text>
</comment>
<keyword evidence="5" id="KW-0378">Hydrolase</keyword>
<evidence type="ECO:0000256" key="4">
    <source>
        <dbReference type="ARBA" id="ARBA00022759"/>
    </source>
</evidence>
<dbReference type="PANTHER" id="PTHR34072:SF57">
    <property type="entry name" value="RNA-DIRECTED DNA POLYMERASE"/>
    <property type="match status" value="1"/>
</dbReference>
<keyword evidence="2" id="KW-0548">Nucleotidyltransferase</keyword>
<evidence type="ECO:0000256" key="5">
    <source>
        <dbReference type="ARBA" id="ARBA00022801"/>
    </source>
</evidence>
<dbReference type="Pfam" id="PF17917">
    <property type="entry name" value="RT_RNaseH"/>
    <property type="match status" value="1"/>
</dbReference>
<evidence type="ECO:0000256" key="2">
    <source>
        <dbReference type="ARBA" id="ARBA00022695"/>
    </source>
</evidence>
<dbReference type="SUPFAM" id="SSF56672">
    <property type="entry name" value="DNA/RNA polymerases"/>
    <property type="match status" value="1"/>
</dbReference>
<evidence type="ECO:0000256" key="1">
    <source>
        <dbReference type="ARBA" id="ARBA00022679"/>
    </source>
</evidence>
<dbReference type="EMBL" id="QJKJ01001382">
    <property type="protein sequence ID" value="RDY07877.1"/>
    <property type="molecule type" value="Genomic_DNA"/>
</dbReference>
<dbReference type="CDD" id="cd09274">
    <property type="entry name" value="RNase_HI_RT_Ty3"/>
    <property type="match status" value="1"/>
</dbReference>
<gene>
    <name evidence="8" type="primary">pol</name>
    <name evidence="8" type="ORF">CR513_07953</name>
</gene>
<proteinExistence type="predicted"/>
<dbReference type="InterPro" id="IPR043502">
    <property type="entry name" value="DNA/RNA_pol_sf"/>
</dbReference>
<keyword evidence="4" id="KW-0255">Endonuclease</keyword>
<dbReference type="InterPro" id="IPR041373">
    <property type="entry name" value="RT_RNaseH"/>
</dbReference>
<keyword evidence="9" id="KW-1185">Reference proteome</keyword>
<dbReference type="GO" id="GO:0004519">
    <property type="term" value="F:endonuclease activity"/>
    <property type="evidence" value="ECO:0007669"/>
    <property type="project" value="UniProtKB-KW"/>
</dbReference>
<dbReference type="InterPro" id="IPR043128">
    <property type="entry name" value="Rev_trsase/Diguanyl_cyclase"/>
</dbReference>
<evidence type="ECO:0000259" key="7">
    <source>
        <dbReference type="Pfam" id="PF17917"/>
    </source>
</evidence>
<keyword evidence="3" id="KW-0540">Nuclease</keyword>
<dbReference type="GO" id="GO:0016787">
    <property type="term" value="F:hydrolase activity"/>
    <property type="evidence" value="ECO:0007669"/>
    <property type="project" value="UniProtKB-KW"/>
</dbReference>
<feature type="domain" description="Reverse transcriptase RNase H-like" evidence="7">
    <location>
        <begin position="118"/>
        <end position="206"/>
    </location>
</feature>